<feature type="domain" description="N-acetyltransferase" evidence="1">
    <location>
        <begin position="4"/>
        <end position="188"/>
    </location>
</feature>
<dbReference type="Pfam" id="PF00583">
    <property type="entry name" value="Acetyltransf_1"/>
    <property type="match status" value="1"/>
</dbReference>
<organism evidence="2 3">
    <name type="scientific">Paenibacillus lignilyticus</name>
    <dbReference type="NCBI Taxonomy" id="1172615"/>
    <lineage>
        <taxon>Bacteria</taxon>
        <taxon>Bacillati</taxon>
        <taxon>Bacillota</taxon>
        <taxon>Bacilli</taxon>
        <taxon>Bacillales</taxon>
        <taxon>Paenibacillaceae</taxon>
        <taxon>Paenibacillus</taxon>
    </lineage>
</organism>
<dbReference type="InterPro" id="IPR000182">
    <property type="entry name" value="GNAT_dom"/>
</dbReference>
<dbReference type="CDD" id="cd04301">
    <property type="entry name" value="NAT_SF"/>
    <property type="match status" value="1"/>
</dbReference>
<dbReference type="RefSeq" id="WP_210660257.1">
    <property type="nucleotide sequence ID" value="NZ_JAGKSP010000007.1"/>
</dbReference>
<evidence type="ECO:0000313" key="3">
    <source>
        <dbReference type="Proteomes" id="UP000673394"/>
    </source>
</evidence>
<dbReference type="SUPFAM" id="SSF55729">
    <property type="entry name" value="Acyl-CoA N-acyltransferases (Nat)"/>
    <property type="match status" value="1"/>
</dbReference>
<proteinExistence type="predicted"/>
<gene>
    <name evidence="2" type="ORF">I8J30_17960</name>
</gene>
<evidence type="ECO:0000259" key="1">
    <source>
        <dbReference type="PROSITE" id="PS51186"/>
    </source>
</evidence>
<comment type="caution">
    <text evidence="2">The sequence shown here is derived from an EMBL/GenBank/DDBJ whole genome shotgun (WGS) entry which is preliminary data.</text>
</comment>
<reference evidence="2 3" key="1">
    <citation type="submission" date="2021-04" db="EMBL/GenBank/DDBJ databases">
        <title>Paenibacillus sp. DLE-14 whole genome sequence.</title>
        <authorList>
            <person name="Ham Y.J."/>
        </authorList>
    </citation>
    <scope>NUCLEOTIDE SEQUENCE [LARGE SCALE GENOMIC DNA]</scope>
    <source>
        <strain evidence="2 3">DLE-14</strain>
    </source>
</reference>
<evidence type="ECO:0000313" key="2">
    <source>
        <dbReference type="EMBL" id="MBP3964608.1"/>
    </source>
</evidence>
<accession>A0ABS5CFF1</accession>
<keyword evidence="3" id="KW-1185">Reference proteome</keyword>
<dbReference type="Gene3D" id="3.40.630.30">
    <property type="match status" value="1"/>
</dbReference>
<dbReference type="EMBL" id="JAGKSP010000007">
    <property type="protein sequence ID" value="MBP3964608.1"/>
    <property type="molecule type" value="Genomic_DNA"/>
</dbReference>
<dbReference type="InterPro" id="IPR016181">
    <property type="entry name" value="Acyl_CoA_acyltransferase"/>
</dbReference>
<dbReference type="Proteomes" id="UP000673394">
    <property type="component" value="Unassembled WGS sequence"/>
</dbReference>
<protein>
    <submittedName>
        <fullName evidence="2">GNAT family N-acetyltransferase</fullName>
    </submittedName>
</protein>
<name>A0ABS5CFF1_9BACL</name>
<sequence>MGNITIEVVRDDNIEPCRALCNELMAFQQSKATMLPEVFDAMNFDTRMKRSYDQAPESQVIVAKDDGVPIGYVFSTIDQPDERSRNAYPDWAPRGGKGFYPNWDDLPAKIGCLNNLYVRDGYRAMKLGSKLFDMSIDWLESSPNVDIIFIYVSNGNDAALNFYLSRGFTYSHEVFGGFIKAVYKFTRK</sequence>
<dbReference type="PROSITE" id="PS51186">
    <property type="entry name" value="GNAT"/>
    <property type="match status" value="1"/>
</dbReference>